<dbReference type="AlphaFoldDB" id="I1C0A4"/>
<dbReference type="OMA" id="AVNCATR"/>
<dbReference type="GO" id="GO:0005504">
    <property type="term" value="F:fatty acid binding"/>
    <property type="evidence" value="ECO:0007669"/>
    <property type="project" value="TreeGrafter"/>
</dbReference>
<evidence type="ECO:0000256" key="2">
    <source>
        <dbReference type="ARBA" id="ARBA00006288"/>
    </source>
</evidence>
<dbReference type="GO" id="GO:0071949">
    <property type="term" value="F:FAD binding"/>
    <property type="evidence" value="ECO:0007669"/>
    <property type="project" value="InterPro"/>
</dbReference>
<dbReference type="InterPro" id="IPR036250">
    <property type="entry name" value="AcylCo_DH-like_C"/>
</dbReference>
<dbReference type="PANTHER" id="PTHR10909">
    <property type="entry name" value="ELECTRON TRANSPORT OXIDOREDUCTASE"/>
    <property type="match status" value="1"/>
</dbReference>
<keyword evidence="3" id="KW-0285">Flavoprotein</keyword>
<evidence type="ECO:0000313" key="9">
    <source>
        <dbReference type="Proteomes" id="UP000009138"/>
    </source>
</evidence>
<keyword evidence="5" id="KW-0560">Oxidoreductase</keyword>
<sequence>MAGQTATHTVTIAQTIIHGKNVGLNWFVVQLRNRNTGEIESNVQIGDIGQKVSRNGLDNGWIQFRQKRIPRTNMLTKWVHLDHQGKYTPAPNPAVMYATLIPERLLLISSSTDMISQALTIATRYGVVRRQGEKNQQIMDYQSHYCKIVPAIAFTYMANLTSEVLNEKYRILTAGGKMDPAEYLSHMGDMHAIVACIKGFTGWYGTDILEICRRSCGGHAYSSYNAINQIIGDLGVVTTGGGDNVVLLQQTARHLLYKLEKESEFKKPSDLKFKSSTVYMTNAKRFLETLKNGTHDDLLLECVRVTEMHGATFMFDVCAEKFGQPIDTPHIEPSVLAIMKKLTALWGLHILYTYSDQGIKENYLTPDHIKSIEKAYFKFCKSLRPQVVGLTDSYGLPDFVLKAPIGKYDGNIYECKR</sequence>
<dbReference type="SUPFAM" id="SSF47203">
    <property type="entry name" value="Acyl-CoA dehydrogenase C-terminal domain-like"/>
    <property type="match status" value="2"/>
</dbReference>
<comment type="cofactor">
    <cofactor evidence="1">
        <name>FAD</name>
        <dbReference type="ChEBI" id="CHEBI:57692"/>
    </cofactor>
</comment>
<dbReference type="RefSeq" id="XP_067517280.1">
    <property type="nucleotide sequence ID" value="XM_067661179.1"/>
</dbReference>
<dbReference type="Gene3D" id="1.20.140.10">
    <property type="entry name" value="Butyryl-CoA Dehydrogenase, subunit A, domain 3"/>
    <property type="match status" value="2"/>
</dbReference>
<dbReference type="Proteomes" id="UP000009138">
    <property type="component" value="Unassembled WGS sequence"/>
</dbReference>
<evidence type="ECO:0000259" key="7">
    <source>
        <dbReference type="Pfam" id="PF22924"/>
    </source>
</evidence>
<feature type="domain" description="Acyl-CoA oxidase C-terminal" evidence="6">
    <location>
        <begin position="293"/>
        <end position="414"/>
    </location>
</feature>
<evidence type="ECO:0000256" key="3">
    <source>
        <dbReference type="ARBA" id="ARBA00022630"/>
    </source>
</evidence>
<dbReference type="SUPFAM" id="SSF56645">
    <property type="entry name" value="Acyl-CoA dehydrogenase NM domain-like"/>
    <property type="match status" value="1"/>
</dbReference>
<evidence type="ECO:0000256" key="4">
    <source>
        <dbReference type="ARBA" id="ARBA00022827"/>
    </source>
</evidence>
<dbReference type="GO" id="GO:0055088">
    <property type="term" value="P:lipid homeostasis"/>
    <property type="evidence" value="ECO:0007669"/>
    <property type="project" value="TreeGrafter"/>
</dbReference>
<gene>
    <name evidence="8" type="ORF">RO3G_06589</name>
</gene>
<protein>
    <submittedName>
        <fullName evidence="8">Uncharacterized protein</fullName>
    </submittedName>
</protein>
<accession>I1C0A4</accession>
<keyword evidence="4" id="KW-0274">FAD</keyword>
<dbReference type="Pfam" id="PF01756">
    <property type="entry name" value="ACOX"/>
    <property type="match status" value="1"/>
</dbReference>
<comment type="similarity">
    <text evidence="2">Belongs to the acyl-CoA oxidase family.</text>
</comment>
<evidence type="ECO:0000313" key="8">
    <source>
        <dbReference type="EMBL" id="EIE81884.1"/>
    </source>
</evidence>
<reference evidence="8 9" key="1">
    <citation type="journal article" date="2009" name="PLoS Genet.">
        <title>Genomic analysis of the basal lineage fungus Rhizopus oryzae reveals a whole-genome duplication.</title>
        <authorList>
            <person name="Ma L.-J."/>
            <person name="Ibrahim A.S."/>
            <person name="Skory C."/>
            <person name="Grabherr M.G."/>
            <person name="Burger G."/>
            <person name="Butler M."/>
            <person name="Elias M."/>
            <person name="Idnurm A."/>
            <person name="Lang B.F."/>
            <person name="Sone T."/>
            <person name="Abe A."/>
            <person name="Calvo S.E."/>
            <person name="Corrochano L.M."/>
            <person name="Engels R."/>
            <person name="Fu J."/>
            <person name="Hansberg W."/>
            <person name="Kim J.-M."/>
            <person name="Kodira C.D."/>
            <person name="Koehrsen M.J."/>
            <person name="Liu B."/>
            <person name="Miranda-Saavedra D."/>
            <person name="O'Leary S."/>
            <person name="Ortiz-Castellanos L."/>
            <person name="Poulter R."/>
            <person name="Rodriguez-Romero J."/>
            <person name="Ruiz-Herrera J."/>
            <person name="Shen Y.-Q."/>
            <person name="Zeng Q."/>
            <person name="Galagan J."/>
            <person name="Birren B.W."/>
            <person name="Cuomo C.A."/>
            <person name="Wickes B.L."/>
        </authorList>
    </citation>
    <scope>NUCLEOTIDE SEQUENCE [LARGE SCALE GENOMIC DNA]</scope>
    <source>
        <strain evidence="9">RA 99-880 / ATCC MYA-4621 / FGSC 9543 / NRRL 43880</strain>
    </source>
</reference>
<dbReference type="InterPro" id="IPR055060">
    <property type="entry name" value="ACOX_C_alpha1"/>
</dbReference>
<dbReference type="GeneID" id="93613560"/>
<dbReference type="InterPro" id="IPR002655">
    <property type="entry name" value="Acyl-CoA_oxidase_C"/>
</dbReference>
<feature type="domain" description="Acyl-CoA oxidase C-alpha1" evidence="7">
    <location>
        <begin position="97"/>
        <end position="256"/>
    </location>
</feature>
<proteinExistence type="inferred from homology"/>
<dbReference type="InParanoid" id="I1C0A4"/>
<dbReference type="Gene3D" id="2.40.110.10">
    <property type="entry name" value="Butyryl-CoA Dehydrogenase, subunit A, domain 2"/>
    <property type="match status" value="1"/>
</dbReference>
<dbReference type="eggNOG" id="KOG0136">
    <property type="taxonomic scope" value="Eukaryota"/>
</dbReference>
<dbReference type="InterPro" id="IPR046373">
    <property type="entry name" value="Acyl-CoA_Oxase/DH_mid-dom_sf"/>
</dbReference>
<evidence type="ECO:0000256" key="5">
    <source>
        <dbReference type="ARBA" id="ARBA00023002"/>
    </source>
</evidence>
<dbReference type="InterPro" id="IPR012258">
    <property type="entry name" value="Acyl-CoA_oxidase"/>
</dbReference>
<dbReference type="GO" id="GO:0033540">
    <property type="term" value="P:fatty acid beta-oxidation using acyl-CoA oxidase"/>
    <property type="evidence" value="ECO:0007669"/>
    <property type="project" value="TreeGrafter"/>
</dbReference>
<dbReference type="InterPro" id="IPR009100">
    <property type="entry name" value="AcylCoA_DH/oxidase_NM_dom_sf"/>
</dbReference>
<dbReference type="VEuPathDB" id="FungiDB:RO3G_06589"/>
<dbReference type="GO" id="GO:0003997">
    <property type="term" value="F:acyl-CoA oxidase activity"/>
    <property type="evidence" value="ECO:0007669"/>
    <property type="project" value="InterPro"/>
</dbReference>
<organism evidence="8 9">
    <name type="scientific">Rhizopus delemar (strain RA 99-880 / ATCC MYA-4621 / FGSC 9543 / NRRL 43880)</name>
    <name type="common">Mucormycosis agent</name>
    <name type="synonym">Rhizopus arrhizus var. delemar</name>
    <dbReference type="NCBI Taxonomy" id="246409"/>
    <lineage>
        <taxon>Eukaryota</taxon>
        <taxon>Fungi</taxon>
        <taxon>Fungi incertae sedis</taxon>
        <taxon>Mucoromycota</taxon>
        <taxon>Mucoromycotina</taxon>
        <taxon>Mucoromycetes</taxon>
        <taxon>Mucorales</taxon>
        <taxon>Mucorineae</taxon>
        <taxon>Rhizopodaceae</taxon>
        <taxon>Rhizopus</taxon>
    </lineage>
</organism>
<dbReference type="GO" id="GO:0005777">
    <property type="term" value="C:peroxisome"/>
    <property type="evidence" value="ECO:0007669"/>
    <property type="project" value="InterPro"/>
</dbReference>
<keyword evidence="9" id="KW-1185">Reference proteome</keyword>
<evidence type="ECO:0000256" key="1">
    <source>
        <dbReference type="ARBA" id="ARBA00001974"/>
    </source>
</evidence>
<evidence type="ECO:0000259" key="6">
    <source>
        <dbReference type="Pfam" id="PF01756"/>
    </source>
</evidence>
<dbReference type="STRING" id="246409.I1C0A4"/>
<dbReference type="Pfam" id="PF22924">
    <property type="entry name" value="ACOX_C_alpha1"/>
    <property type="match status" value="1"/>
</dbReference>
<name>I1C0A4_RHIO9</name>
<dbReference type="EMBL" id="CH476735">
    <property type="protein sequence ID" value="EIE81884.1"/>
    <property type="molecule type" value="Genomic_DNA"/>
</dbReference>